<gene>
    <name evidence="2" type="ORF">RHO25_003121</name>
</gene>
<dbReference type="RefSeq" id="XP_065458429.1">
    <property type="nucleotide sequence ID" value="XM_065602357.1"/>
</dbReference>
<feature type="compositionally biased region" description="Polar residues" evidence="1">
    <location>
        <begin position="8"/>
        <end position="20"/>
    </location>
</feature>
<organism evidence="2 3">
    <name type="scientific">Cercospora beticola</name>
    <name type="common">Sugarbeet leaf spot fungus</name>
    <dbReference type="NCBI Taxonomy" id="122368"/>
    <lineage>
        <taxon>Eukaryota</taxon>
        <taxon>Fungi</taxon>
        <taxon>Dikarya</taxon>
        <taxon>Ascomycota</taxon>
        <taxon>Pezizomycotina</taxon>
        <taxon>Dothideomycetes</taxon>
        <taxon>Dothideomycetidae</taxon>
        <taxon>Mycosphaerellales</taxon>
        <taxon>Mycosphaerellaceae</taxon>
        <taxon>Cercospora</taxon>
    </lineage>
</organism>
<proteinExistence type="predicted"/>
<dbReference type="Proteomes" id="UP001302367">
    <property type="component" value="Chromosome 2"/>
</dbReference>
<feature type="region of interest" description="Disordered" evidence="1">
    <location>
        <begin position="1"/>
        <end position="29"/>
    </location>
</feature>
<keyword evidence="3" id="KW-1185">Reference proteome</keyword>
<dbReference type="GeneID" id="90643934"/>
<name>A0ABZ0NG52_CERBT</name>
<sequence>MSLKPDSPRSSQLSVSTTPSDKARRRSSVGIGETITTYHILANSKNDLSTLEIQQKGRTALLAKTTKSTIGSPTLHITTPKVDGESTIATAKLHPNSGKCKIMLGDPSKTEVKPDWTQVQHTSDLNRVFIFEHDAKQYIWRRYTSIPMNFGHSFRWPTVD</sequence>
<accession>A0ABZ0NG52</accession>
<evidence type="ECO:0000313" key="3">
    <source>
        <dbReference type="Proteomes" id="UP001302367"/>
    </source>
</evidence>
<evidence type="ECO:0000256" key="1">
    <source>
        <dbReference type="SAM" id="MobiDB-lite"/>
    </source>
</evidence>
<protein>
    <submittedName>
        <fullName evidence="2">Uncharacterized protein</fullName>
    </submittedName>
</protein>
<dbReference type="EMBL" id="CP134185">
    <property type="protein sequence ID" value="WPA98509.1"/>
    <property type="molecule type" value="Genomic_DNA"/>
</dbReference>
<evidence type="ECO:0000313" key="2">
    <source>
        <dbReference type="EMBL" id="WPA98509.1"/>
    </source>
</evidence>
<reference evidence="2 3" key="1">
    <citation type="submission" date="2023-09" db="EMBL/GenBank/DDBJ databases">
        <title>Complete-Gapless Cercospora beticola genome.</title>
        <authorList>
            <person name="Wyatt N.A."/>
            <person name="Spanner R.E."/>
            <person name="Bolton M.D."/>
        </authorList>
    </citation>
    <scope>NUCLEOTIDE SEQUENCE [LARGE SCALE GENOMIC DNA]</scope>
    <source>
        <strain evidence="2">Cb09-40</strain>
    </source>
</reference>